<feature type="transmembrane region" description="Helical" evidence="9">
    <location>
        <begin position="75"/>
        <end position="93"/>
    </location>
</feature>
<dbReference type="PROSITE" id="PS00138">
    <property type="entry name" value="SUBTILASE_SER"/>
    <property type="match status" value="1"/>
</dbReference>
<feature type="transmembrane region" description="Helical" evidence="9">
    <location>
        <begin position="46"/>
        <end position="63"/>
    </location>
</feature>
<evidence type="ECO:0000256" key="8">
    <source>
        <dbReference type="RuleBase" id="RU003355"/>
    </source>
</evidence>
<evidence type="ECO:0000256" key="4">
    <source>
        <dbReference type="ARBA" id="ARBA00022670"/>
    </source>
</evidence>
<evidence type="ECO:0000256" key="5">
    <source>
        <dbReference type="ARBA" id="ARBA00022801"/>
    </source>
</evidence>
<evidence type="ECO:0000256" key="9">
    <source>
        <dbReference type="SAM" id="Phobius"/>
    </source>
</evidence>
<dbReference type="PRINTS" id="PR00723">
    <property type="entry name" value="SUBTILISIN"/>
</dbReference>
<dbReference type="InterPro" id="IPR000209">
    <property type="entry name" value="Peptidase_S8/S53_dom"/>
</dbReference>
<keyword evidence="12" id="KW-1185">Reference proteome</keyword>
<feature type="active site" description="Charge relay system" evidence="7">
    <location>
        <position position="610"/>
    </location>
</feature>
<comment type="caution">
    <text evidence="11">The sequence shown here is derived from an EMBL/GenBank/DDBJ whole genome shotgun (WGS) entry which is preliminary data.</text>
</comment>
<feature type="active site" description="Charge relay system" evidence="7">
    <location>
        <position position="456"/>
    </location>
</feature>
<keyword evidence="5 7" id="KW-0378">Hydrolase</keyword>
<dbReference type="OrthoDB" id="9798386at2"/>
<organism evidence="11 12">
    <name type="scientific">Salipaludibacillus neizhouensis</name>
    <dbReference type="NCBI Taxonomy" id="885475"/>
    <lineage>
        <taxon>Bacteria</taxon>
        <taxon>Bacillati</taxon>
        <taxon>Bacillota</taxon>
        <taxon>Bacilli</taxon>
        <taxon>Bacillales</taxon>
        <taxon>Bacillaceae</taxon>
    </lineage>
</organism>
<evidence type="ECO:0000256" key="2">
    <source>
        <dbReference type="ARBA" id="ARBA00011073"/>
    </source>
</evidence>
<dbReference type="PROSITE" id="PS51892">
    <property type="entry name" value="SUBTILASE"/>
    <property type="match status" value="1"/>
</dbReference>
<feature type="transmembrane region" description="Helical" evidence="9">
    <location>
        <begin position="24"/>
        <end position="40"/>
    </location>
</feature>
<comment type="similarity">
    <text evidence="2 7 8">Belongs to the peptidase S8 family.</text>
</comment>
<dbReference type="GO" id="GO:0006508">
    <property type="term" value="P:proteolysis"/>
    <property type="evidence" value="ECO:0007669"/>
    <property type="project" value="UniProtKB-KW"/>
</dbReference>
<comment type="subcellular location">
    <subcellularLocation>
        <location evidence="1">Secreted</location>
    </subcellularLocation>
</comment>
<gene>
    <name evidence="11" type="ORF">CR203_09195</name>
</gene>
<dbReference type="InterPro" id="IPR023828">
    <property type="entry name" value="Peptidase_S8_Ser-AS"/>
</dbReference>
<keyword evidence="4 7" id="KW-0645">Protease</keyword>
<keyword evidence="3" id="KW-0964">Secreted</keyword>
<dbReference type="InterPro" id="IPR015500">
    <property type="entry name" value="Peptidase_S8_subtilisin-rel"/>
</dbReference>
<keyword evidence="6 7" id="KW-0720">Serine protease</keyword>
<feature type="active site" description="Charge relay system" evidence="7">
    <location>
        <position position="423"/>
    </location>
</feature>
<keyword evidence="9" id="KW-0812">Transmembrane</keyword>
<evidence type="ECO:0000313" key="11">
    <source>
        <dbReference type="EMBL" id="RKL67514.1"/>
    </source>
</evidence>
<dbReference type="InterPro" id="IPR036852">
    <property type="entry name" value="Peptidase_S8/S53_dom_sf"/>
</dbReference>
<dbReference type="Gene3D" id="3.40.50.200">
    <property type="entry name" value="Peptidase S8/S53 domain"/>
    <property type="match status" value="1"/>
</dbReference>
<feature type="domain" description="Peptidase S8/S53" evidence="10">
    <location>
        <begin position="417"/>
        <end position="658"/>
    </location>
</feature>
<dbReference type="InterPro" id="IPR023827">
    <property type="entry name" value="Peptidase_S8_Asp-AS"/>
</dbReference>
<sequence>MGTLDNAIVALCQCNRRISLRHDFSILYLLIIGHVQTSYFTRDMLFSWSHIFFIFVHAMKVNLTKEEESCVNRTYRLSIFFSVFLIILVSIFFRSEHLEQSEGTSSNQKAMNNLQAEDLIMTIDLFMNQVKQDLLGWEQIRKQSDNTEWIVEELNHHDHIEAYAVLDRNTKKIKEEIGDISAESLDKIPNDEQDYLDEWYTSDPYIIKGSKKMLISHQQEHELIVSEVDISFVEHFVKDFAALSDREGSFVLGNSNIDVSFASQDMQSNENIISKKVPGLDWNLYLESEPSNETRTEEKKGEVVVTLSDGVSPEQWVEDHEVVLLDQLDKTIVVRDLTKNATEMMDDWFGDSSVKYMEPNYVYEKQASYNHSPTKRGAVGQTEAMLPNDEFYDLYQWNFKMLGLENAWGSTTGAFDVPVAILDSGIDPTHLDLEQRISSGYNAFEDNDSYQDENGHGTHVAGIFGAVTNNSDGVAGVTWENPIMAVKVLDHDALGNSFSIAKGIKWATDNGAKVMNLSLGDAHSSEVLHDAIKYAYNNDVVIIAATGNENVEDAMFPAGYKEVLAVGSVNQQNERSVFSNYGNHVDVVAPGEHIPSTYMGDEYVMMSGTSMAAPHVTGIAALLRSKEPDLTNEEVYQRIRDTALDLGAVGFDRYYGYGEIDTSRLFAN</sequence>
<keyword evidence="9" id="KW-0472">Membrane</keyword>
<dbReference type="Pfam" id="PF00082">
    <property type="entry name" value="Peptidase_S8"/>
    <property type="match status" value="1"/>
</dbReference>
<dbReference type="AlphaFoldDB" id="A0A3A9K312"/>
<evidence type="ECO:0000259" key="10">
    <source>
        <dbReference type="Pfam" id="PF00082"/>
    </source>
</evidence>
<dbReference type="GO" id="GO:0004252">
    <property type="term" value="F:serine-type endopeptidase activity"/>
    <property type="evidence" value="ECO:0007669"/>
    <property type="project" value="UniProtKB-UniRule"/>
</dbReference>
<evidence type="ECO:0000256" key="1">
    <source>
        <dbReference type="ARBA" id="ARBA00004613"/>
    </source>
</evidence>
<dbReference type="InterPro" id="IPR050131">
    <property type="entry name" value="Peptidase_S8_subtilisin-like"/>
</dbReference>
<reference evidence="11 12" key="1">
    <citation type="submission" date="2017-10" db="EMBL/GenBank/DDBJ databases">
        <title>Bacillus sp. nov., a halophilic bacterium isolated from a Keqin Lake.</title>
        <authorList>
            <person name="Wang H."/>
        </authorList>
    </citation>
    <scope>NUCLEOTIDE SEQUENCE [LARGE SCALE GENOMIC DNA]</scope>
    <source>
        <strain evidence="11 12">KCTC 13187</strain>
    </source>
</reference>
<evidence type="ECO:0000313" key="12">
    <source>
        <dbReference type="Proteomes" id="UP000281498"/>
    </source>
</evidence>
<dbReference type="SUPFAM" id="SSF52743">
    <property type="entry name" value="Subtilisin-like"/>
    <property type="match status" value="1"/>
</dbReference>
<accession>A0A3A9K312</accession>
<evidence type="ECO:0000256" key="6">
    <source>
        <dbReference type="ARBA" id="ARBA00022825"/>
    </source>
</evidence>
<dbReference type="PROSITE" id="PS00136">
    <property type="entry name" value="SUBTILASE_ASP"/>
    <property type="match status" value="1"/>
</dbReference>
<dbReference type="Proteomes" id="UP000281498">
    <property type="component" value="Unassembled WGS sequence"/>
</dbReference>
<dbReference type="PANTHER" id="PTHR43806:SF11">
    <property type="entry name" value="CEREVISIN-RELATED"/>
    <property type="match status" value="1"/>
</dbReference>
<dbReference type="CDD" id="cd07484">
    <property type="entry name" value="Peptidases_S8_Thermitase_like"/>
    <property type="match status" value="1"/>
</dbReference>
<protein>
    <recommendedName>
        <fullName evidence="10">Peptidase S8/S53 domain-containing protein</fullName>
    </recommendedName>
</protein>
<dbReference type="PANTHER" id="PTHR43806">
    <property type="entry name" value="PEPTIDASE S8"/>
    <property type="match status" value="1"/>
</dbReference>
<evidence type="ECO:0000256" key="7">
    <source>
        <dbReference type="PROSITE-ProRule" id="PRU01240"/>
    </source>
</evidence>
<name>A0A3A9K312_9BACI</name>
<dbReference type="EMBL" id="PDOE01000003">
    <property type="protein sequence ID" value="RKL67514.1"/>
    <property type="molecule type" value="Genomic_DNA"/>
</dbReference>
<dbReference type="InterPro" id="IPR034084">
    <property type="entry name" value="Thermitase-like_dom"/>
</dbReference>
<dbReference type="GO" id="GO:0005576">
    <property type="term" value="C:extracellular region"/>
    <property type="evidence" value="ECO:0007669"/>
    <property type="project" value="UniProtKB-SubCell"/>
</dbReference>
<evidence type="ECO:0000256" key="3">
    <source>
        <dbReference type="ARBA" id="ARBA00022525"/>
    </source>
</evidence>
<keyword evidence="9" id="KW-1133">Transmembrane helix</keyword>
<proteinExistence type="inferred from homology"/>